<dbReference type="PANTHER" id="PTHR10353:SF122">
    <property type="entry name" value="6-PHOSPHO-BETA-GLUCOSIDASE ASCB-RELATED"/>
    <property type="match status" value="1"/>
</dbReference>
<dbReference type="RefSeq" id="WP_095239101.1">
    <property type="nucleotide sequence ID" value="NZ_JAHHYG010000025.1"/>
</dbReference>
<gene>
    <name evidence="5" type="ORF">CHH61_11630</name>
</gene>
<dbReference type="PRINTS" id="PR00131">
    <property type="entry name" value="GLHYDRLASE1"/>
</dbReference>
<sequence>MSSNEGTFPKHFLWGGAVAANQCEGAFAVGGKGFSLADTHCYRSNQDITKVSDDSDRTLAQIKEAIEDKVGYYPKRHGIDFYHTYKEDLKLLAEMGFKTFRTSIDWSRIFPNGDETEPNEEGLKFYDQLIDEIRSLGMEPIITMLHYETPLNITLQYGGWHNRQVIDLFVRYGEVLLNRYKGKVKYWIVINQINLIYHESFNSVAICKDQVENMEEARYQAVHNQMVASALIVKKAREISADFQMGTMLADCTAYPESCHPDDIVLAMKRNRLQYFFTDVQFRGEYPRYMRRFFQENKIELNEQVGDAPILKANTMDFLAISYYYSSMVSAKKNGMSPIDVSKNPHLKANPWGWAVDPKGLYHALCQYYDRYQVPIMIAENGFGMYDKLEDGKVHDDYRISYLAEHIAQIKEAIKDGVEIFAYCAWGPIDIVSCSSAEMEKRYGFIYVDIDNEGNGSRKRIKKDSFYWYQTVIETNGETL</sequence>
<name>A0A268S016_SHOCL</name>
<evidence type="ECO:0000256" key="2">
    <source>
        <dbReference type="ARBA" id="ARBA00022801"/>
    </source>
</evidence>
<organism evidence="5 6">
    <name type="scientific">Shouchella clausii</name>
    <name type="common">Alkalihalobacillus clausii</name>
    <dbReference type="NCBI Taxonomy" id="79880"/>
    <lineage>
        <taxon>Bacteria</taxon>
        <taxon>Bacillati</taxon>
        <taxon>Bacillota</taxon>
        <taxon>Bacilli</taxon>
        <taxon>Bacillales</taxon>
        <taxon>Bacillaceae</taxon>
        <taxon>Shouchella</taxon>
    </lineage>
</organism>
<evidence type="ECO:0000313" key="6">
    <source>
        <dbReference type="Proteomes" id="UP000216133"/>
    </source>
</evidence>
<dbReference type="GO" id="GO:0016052">
    <property type="term" value="P:carbohydrate catabolic process"/>
    <property type="evidence" value="ECO:0007669"/>
    <property type="project" value="TreeGrafter"/>
</dbReference>
<evidence type="ECO:0000256" key="1">
    <source>
        <dbReference type="ARBA" id="ARBA00010838"/>
    </source>
</evidence>
<dbReference type="Pfam" id="PF00232">
    <property type="entry name" value="Glyco_hydro_1"/>
    <property type="match status" value="1"/>
</dbReference>
<dbReference type="GO" id="GO:0008422">
    <property type="term" value="F:beta-glucosidase activity"/>
    <property type="evidence" value="ECO:0007669"/>
    <property type="project" value="TreeGrafter"/>
</dbReference>
<evidence type="ECO:0000256" key="4">
    <source>
        <dbReference type="RuleBase" id="RU003690"/>
    </source>
</evidence>
<dbReference type="PROSITE" id="PS00653">
    <property type="entry name" value="GLYCOSYL_HYDROL_F1_2"/>
    <property type="match status" value="1"/>
</dbReference>
<dbReference type="EMBL" id="NPBS01000059">
    <property type="protein sequence ID" value="PAF25873.1"/>
    <property type="molecule type" value="Genomic_DNA"/>
</dbReference>
<dbReference type="PANTHER" id="PTHR10353">
    <property type="entry name" value="GLYCOSYL HYDROLASE"/>
    <property type="match status" value="1"/>
</dbReference>
<dbReference type="Proteomes" id="UP000216133">
    <property type="component" value="Unassembled WGS sequence"/>
</dbReference>
<comment type="similarity">
    <text evidence="1 4">Belongs to the glycosyl hydrolase 1 family.</text>
</comment>
<reference evidence="5 6" key="1">
    <citation type="submission" date="2017-07" db="EMBL/GenBank/DDBJ databases">
        <title>Isolation and whole genome analysis of endospore-forming bacteria from heroin.</title>
        <authorList>
            <person name="Kalinowski J."/>
            <person name="Ahrens B."/>
            <person name="Al-Dilaimi A."/>
            <person name="Winkler A."/>
            <person name="Wibberg D."/>
            <person name="Schleenbecker U."/>
            <person name="Ruckert C."/>
            <person name="Wolfel R."/>
            <person name="Grass G."/>
        </authorList>
    </citation>
    <scope>NUCLEOTIDE SEQUENCE [LARGE SCALE GENOMIC DNA]</scope>
    <source>
        <strain evidence="5 6">7523-2</strain>
    </source>
</reference>
<dbReference type="AlphaFoldDB" id="A0A268S016"/>
<dbReference type="InterPro" id="IPR017853">
    <property type="entry name" value="GH"/>
</dbReference>
<dbReference type="SUPFAM" id="SSF51445">
    <property type="entry name" value="(Trans)glycosidases"/>
    <property type="match status" value="1"/>
</dbReference>
<dbReference type="GO" id="GO:0005829">
    <property type="term" value="C:cytosol"/>
    <property type="evidence" value="ECO:0007669"/>
    <property type="project" value="TreeGrafter"/>
</dbReference>
<dbReference type="InterPro" id="IPR001360">
    <property type="entry name" value="Glyco_hydro_1"/>
</dbReference>
<evidence type="ECO:0000313" key="5">
    <source>
        <dbReference type="EMBL" id="PAF25873.1"/>
    </source>
</evidence>
<dbReference type="Gene3D" id="3.20.20.80">
    <property type="entry name" value="Glycosidases"/>
    <property type="match status" value="1"/>
</dbReference>
<accession>A0A268S016</accession>
<dbReference type="InterPro" id="IPR033132">
    <property type="entry name" value="GH_1_N_CS"/>
</dbReference>
<proteinExistence type="inferred from homology"/>
<dbReference type="FunFam" id="3.20.20.80:FF:000004">
    <property type="entry name" value="Beta-glucosidase 6-phospho-beta-glucosidase"/>
    <property type="match status" value="1"/>
</dbReference>
<evidence type="ECO:0000256" key="3">
    <source>
        <dbReference type="ARBA" id="ARBA00023295"/>
    </source>
</evidence>
<comment type="caution">
    <text evidence="5">The sequence shown here is derived from an EMBL/GenBank/DDBJ whole genome shotgun (WGS) entry which is preliminary data.</text>
</comment>
<keyword evidence="3" id="KW-0326">Glycosidase</keyword>
<keyword evidence="2" id="KW-0378">Hydrolase</keyword>
<protein>
    <submittedName>
        <fullName evidence="5">Beta-glucosidase</fullName>
    </submittedName>
</protein>